<organism evidence="3 4">
    <name type="scientific">Vitis vinifera</name>
    <name type="common">Grape</name>
    <dbReference type="NCBI Taxonomy" id="29760"/>
    <lineage>
        <taxon>Eukaryota</taxon>
        <taxon>Viridiplantae</taxon>
        <taxon>Streptophyta</taxon>
        <taxon>Embryophyta</taxon>
        <taxon>Tracheophyta</taxon>
        <taxon>Spermatophyta</taxon>
        <taxon>Magnoliopsida</taxon>
        <taxon>eudicotyledons</taxon>
        <taxon>Gunneridae</taxon>
        <taxon>Pentapetalae</taxon>
        <taxon>rosids</taxon>
        <taxon>Vitales</taxon>
        <taxon>Vitaceae</taxon>
        <taxon>Viteae</taxon>
        <taxon>Vitis</taxon>
    </lineage>
</organism>
<comment type="caution">
    <text evidence="3">The sequence shown here is derived from an EMBL/GenBank/DDBJ whole genome shotgun (WGS) entry which is preliminary data.</text>
</comment>
<dbReference type="InterPro" id="IPR044588">
    <property type="entry name" value="EREX-like"/>
</dbReference>
<feature type="coiled-coil region" evidence="1">
    <location>
        <begin position="363"/>
        <end position="418"/>
    </location>
</feature>
<reference evidence="3 4" key="1">
    <citation type="journal article" date="2018" name="PLoS Genet.">
        <title>Population sequencing reveals clonal diversity and ancestral inbreeding in the grapevine cultivar Chardonnay.</title>
        <authorList>
            <person name="Roach M.J."/>
            <person name="Johnson D.L."/>
            <person name="Bohlmann J."/>
            <person name="van Vuuren H.J."/>
            <person name="Jones S.J."/>
            <person name="Pretorius I.S."/>
            <person name="Schmidt S.A."/>
            <person name="Borneman A.R."/>
        </authorList>
    </citation>
    <scope>NUCLEOTIDE SEQUENCE [LARGE SCALE GENOMIC DNA]</scope>
    <source>
        <strain evidence="4">cv. Chardonnay</strain>
        <tissue evidence="3">Leaf</tissue>
    </source>
</reference>
<dbReference type="PANTHER" id="PTHR46856">
    <property type="entry name" value="PX DOMAIN-CONTAINING PROTEIN EREL1-RELATED"/>
    <property type="match status" value="1"/>
</dbReference>
<keyword evidence="1" id="KW-0175">Coiled coil</keyword>
<evidence type="ECO:0000256" key="1">
    <source>
        <dbReference type="SAM" id="Coils"/>
    </source>
</evidence>
<evidence type="ECO:0000313" key="4">
    <source>
        <dbReference type="Proteomes" id="UP000288805"/>
    </source>
</evidence>
<feature type="region of interest" description="Disordered" evidence="2">
    <location>
        <begin position="516"/>
        <end position="543"/>
    </location>
</feature>
<evidence type="ECO:0000256" key="2">
    <source>
        <dbReference type="SAM" id="MobiDB-lite"/>
    </source>
</evidence>
<sequence length="674" mass="75946">MMRRSSPPKHRHDGTSPLPLGMDWSPPPRKWSGRDTVWPHDYHTGWSYCVIIPSWVVLPKSRDSDPVVVLKLIDSPVFIYAKVSKGLVLLQRRRSLEEWMAKLLSDIDLSRSISVASFLELEAAARASFQDVNQQISEANPSGNGTISSLQHHPNSSLSVVAGSSSITSDYGSDTAYETSELGTPRLGKDNSSELDLDDLILDEDLTSPIEKLVKYGMSNIDEGLFVGQTILEQLEGFPRHKTHGRQVNSLIGKDTENGNASKAEFLAGDRMDFLPEADDGKVISHGRKLSAGSVGSDTSSLRGSEMSNSGIINSIGDGSLDLPGGVEVSRTTEILNNIELHFSGDTQIVLPLDQRHKMNRILMTMQQRLVTAKTDMEDLIARLHQEVAVKGYLTTKVKDLEVELETTKQKSKENLQQSILIERERVTQMQWDMEELRRKTFEMELKLKSKCEQDDKLYPESTKVSSDQEKDMLLEELDATKKQLENLLKQHEKLEMKSKSDIKVLVKEVKSLRSSQTQMKQELSRSLKEKSETEERERSELENTARRKLLYECEILHNQLRECSLNFPSEDGDNVAMNSSPLSDALDLLTTSDNRIGRLLAEAPLLAQDNEYVVSGINKNDNSNNDVSRIDDELRKVLKDIFLENARLRKQVNSVIRRSLKMDITSENNHEDS</sequence>
<evidence type="ECO:0000313" key="3">
    <source>
        <dbReference type="EMBL" id="RVX19615.1"/>
    </source>
</evidence>
<dbReference type="EMBL" id="QGNW01000008">
    <property type="protein sequence ID" value="RVX19615.1"/>
    <property type="molecule type" value="Genomic_DNA"/>
</dbReference>
<proteinExistence type="predicted"/>
<name>A0A438KEI0_VITVI</name>
<protein>
    <submittedName>
        <fullName evidence="3">PX domain-containing protein EREL1</fullName>
    </submittedName>
</protein>
<feature type="compositionally biased region" description="Basic residues" evidence="2">
    <location>
        <begin position="1"/>
        <end position="12"/>
    </location>
</feature>
<dbReference type="PANTHER" id="PTHR46856:SF1">
    <property type="entry name" value="PX DOMAIN-CONTAINING PROTEIN EREL1-RELATED"/>
    <property type="match status" value="1"/>
</dbReference>
<dbReference type="Proteomes" id="UP000288805">
    <property type="component" value="Unassembled WGS sequence"/>
</dbReference>
<feature type="region of interest" description="Disordered" evidence="2">
    <location>
        <begin position="1"/>
        <end position="24"/>
    </location>
</feature>
<dbReference type="GO" id="GO:0015031">
    <property type="term" value="P:protein transport"/>
    <property type="evidence" value="ECO:0007669"/>
    <property type="project" value="InterPro"/>
</dbReference>
<gene>
    <name evidence="3" type="primary">EREL1_2</name>
    <name evidence="3" type="ORF">CK203_005185</name>
</gene>
<dbReference type="AlphaFoldDB" id="A0A438KEI0"/>
<feature type="compositionally biased region" description="Basic and acidic residues" evidence="2">
    <location>
        <begin position="523"/>
        <end position="543"/>
    </location>
</feature>
<accession>A0A438KEI0</accession>